<dbReference type="Pfam" id="PF00583">
    <property type="entry name" value="Acetyltransf_1"/>
    <property type="match status" value="1"/>
</dbReference>
<evidence type="ECO:0000313" key="3">
    <source>
        <dbReference type="EMBL" id="GCB89441.1"/>
    </source>
</evidence>
<dbReference type="RefSeq" id="WP_016576426.1">
    <property type="nucleotide sequence ID" value="NZ_BHXC01000006.1"/>
</dbReference>
<dbReference type="InterPro" id="IPR016181">
    <property type="entry name" value="Acyl_CoA_acyltransferase"/>
</dbReference>
<organism evidence="3 4">
    <name type="scientific">Streptomyces noursei</name>
    <name type="common">Streptomyces albulus</name>
    <dbReference type="NCBI Taxonomy" id="1971"/>
    <lineage>
        <taxon>Bacteria</taxon>
        <taxon>Bacillati</taxon>
        <taxon>Actinomycetota</taxon>
        <taxon>Actinomycetes</taxon>
        <taxon>Kitasatosporales</taxon>
        <taxon>Streptomycetaceae</taxon>
        <taxon>Streptomyces</taxon>
    </lineage>
</organism>
<dbReference type="Gene3D" id="3.40.630.30">
    <property type="match status" value="1"/>
</dbReference>
<dbReference type="InterPro" id="IPR000182">
    <property type="entry name" value="GNAT_dom"/>
</dbReference>
<dbReference type="PROSITE" id="PS51186">
    <property type="entry name" value="GNAT"/>
    <property type="match status" value="1"/>
</dbReference>
<comment type="caution">
    <text evidence="3">The sequence shown here is derived from an EMBL/GenBank/DDBJ whole genome shotgun (WGS) entry which is preliminary data.</text>
</comment>
<dbReference type="EMBL" id="BHXC01000006">
    <property type="protein sequence ID" value="GCB89441.1"/>
    <property type="molecule type" value="Genomic_DNA"/>
</dbReference>
<dbReference type="SUPFAM" id="SSF55729">
    <property type="entry name" value="Acyl-CoA N-acyltransferases (Nat)"/>
    <property type="match status" value="1"/>
</dbReference>
<evidence type="ECO:0000256" key="1">
    <source>
        <dbReference type="SAM" id="MobiDB-lite"/>
    </source>
</evidence>
<name>A0A401QVK0_STRNR</name>
<dbReference type="GO" id="GO:0016747">
    <property type="term" value="F:acyltransferase activity, transferring groups other than amino-acyl groups"/>
    <property type="evidence" value="ECO:0007669"/>
    <property type="project" value="InterPro"/>
</dbReference>
<dbReference type="Proteomes" id="UP000288351">
    <property type="component" value="Unassembled WGS sequence"/>
</dbReference>
<dbReference type="CDD" id="cd04301">
    <property type="entry name" value="NAT_SF"/>
    <property type="match status" value="1"/>
</dbReference>
<accession>A0A401QVK0</accession>
<proteinExistence type="predicted"/>
<dbReference type="AlphaFoldDB" id="A0A401QVK0"/>
<evidence type="ECO:0000313" key="4">
    <source>
        <dbReference type="Proteomes" id="UP000288351"/>
    </source>
</evidence>
<feature type="domain" description="N-acetyltransferase" evidence="2">
    <location>
        <begin position="5"/>
        <end position="177"/>
    </location>
</feature>
<evidence type="ECO:0000259" key="2">
    <source>
        <dbReference type="PROSITE" id="PS51186"/>
    </source>
</evidence>
<sequence length="202" mass="21279">MSHHARIRQITDDDWGGIAALESRAYAPLGLSEEPAALRSRGHASPDTCFVLDLPHGLAGYLLALPYPMFHYPDLVRAEGVAAGHAEGPAAGSFVPSRNLHLHDLVIAEPLRGRGLAGRLLRHLTATARAGGYEQLSLVAVAGSGTFWAAHGFVRHPGVVPPGEYGGQAVYMSRPVRGDRTAAPKPAGATSHGPAPHHHEGE</sequence>
<gene>
    <name evidence="3" type="ORF">SALB_02116</name>
</gene>
<keyword evidence="3" id="KW-0808">Transferase</keyword>
<protein>
    <submittedName>
        <fullName evidence="3">N-acetyltransferase</fullName>
    </submittedName>
</protein>
<feature type="region of interest" description="Disordered" evidence="1">
    <location>
        <begin position="178"/>
        <end position="202"/>
    </location>
</feature>
<reference evidence="3 4" key="1">
    <citation type="journal article" date="2019" name="Microbiol. Resour. Announc.">
        <title>Draft Genome Sequence of the Most Traditional epsilon-Poly-l-Lysine Producer, Streptomyces albulus NBRC14147.</title>
        <authorList>
            <person name="Yamanaka K."/>
            <person name="Hamano Y."/>
        </authorList>
    </citation>
    <scope>NUCLEOTIDE SEQUENCE [LARGE SCALE GENOMIC DNA]</scope>
    <source>
        <strain evidence="3 4">NBRC 14147</strain>
    </source>
</reference>